<evidence type="ECO:0000313" key="1">
    <source>
        <dbReference type="Proteomes" id="UP000887575"/>
    </source>
</evidence>
<protein>
    <submittedName>
        <fullName evidence="2">Uncharacterized protein</fullName>
    </submittedName>
</protein>
<dbReference type="Proteomes" id="UP000887575">
    <property type="component" value="Unassembled WGS sequence"/>
</dbReference>
<dbReference type="AlphaFoldDB" id="A0AAF3J5M6"/>
<reference evidence="2" key="1">
    <citation type="submission" date="2024-02" db="UniProtKB">
        <authorList>
            <consortium name="WormBaseParasite"/>
        </authorList>
    </citation>
    <scope>IDENTIFICATION</scope>
</reference>
<organism evidence="1 2">
    <name type="scientific">Mesorhabditis belari</name>
    <dbReference type="NCBI Taxonomy" id="2138241"/>
    <lineage>
        <taxon>Eukaryota</taxon>
        <taxon>Metazoa</taxon>
        <taxon>Ecdysozoa</taxon>
        <taxon>Nematoda</taxon>
        <taxon>Chromadorea</taxon>
        <taxon>Rhabditida</taxon>
        <taxon>Rhabditina</taxon>
        <taxon>Rhabditomorpha</taxon>
        <taxon>Rhabditoidea</taxon>
        <taxon>Rhabditidae</taxon>
        <taxon>Mesorhabditinae</taxon>
        <taxon>Mesorhabditis</taxon>
    </lineage>
</organism>
<evidence type="ECO:0000313" key="2">
    <source>
        <dbReference type="WBParaSite" id="MBELARI_LOCUS1772"/>
    </source>
</evidence>
<accession>A0AAF3J5M6</accession>
<name>A0AAF3J5M6_9BILA</name>
<sequence length="163" mass="18991">MIETRLSKCHFLSFFINNFPNNHFWTALSKSCAKQITLSIQNPEILIKVLEETKVKWIPGREGTLRLIHRPCEKTPPIDEILCKVFAGIRSLKKNDDEKFFAARFSETKGIFWKVKLEPSYEKGKIREMEVRMRMMTQSELARRGSSYQIRAGTLFNSSTKSN</sequence>
<proteinExistence type="predicted"/>
<dbReference type="WBParaSite" id="MBELARI_LOCUS1772">
    <property type="protein sequence ID" value="MBELARI_LOCUS1772"/>
    <property type="gene ID" value="MBELARI_LOCUS1772"/>
</dbReference>
<keyword evidence="1" id="KW-1185">Reference proteome</keyword>